<sequence length="353" mass="40646">MIACVSTVKKGAMPQFTIQVLKSLQNNNIDSCIFLPESKDISLDGVNEKDLNTFSLTSTTKSKKKIASEISTKLIQEKIDEVWFCDETYTSLSIANNISGKLKYKFFVHDVKPHLYSFGLKRCLRLTYFALRRKKIFEMAESIVLMSNSSKDKFSRYFPKCADKLQVLLLGAHIPKIDGVKPQEIQSIDDYYLFFGKIEKYKNVYGLLKAFNDYDGPRKLVVAGNGMFSEEEKKLIKKEKDKVVTINRFIKDEELVYLFEHARCVVLPYIEASQSGVLSMAYHFSNPVIVSNLPGLTEFVDDRSNGYIYKQNNELLDALNYMDSCKDFEKMRDLAHKYSEDKLDFNKNIKNIV</sequence>
<dbReference type="Gene3D" id="3.40.50.2000">
    <property type="entry name" value="Glycogen Phosphorylase B"/>
    <property type="match status" value="1"/>
</dbReference>
<protein>
    <submittedName>
        <fullName evidence="2">Glycosyltransferase involved in cell wall bisynthesis</fullName>
    </submittedName>
</protein>
<organism evidence="2 3">
    <name type="scientific">Butyrivibrio fibrisolvens</name>
    <dbReference type="NCBI Taxonomy" id="831"/>
    <lineage>
        <taxon>Bacteria</taxon>
        <taxon>Bacillati</taxon>
        <taxon>Bacillota</taxon>
        <taxon>Clostridia</taxon>
        <taxon>Lachnospirales</taxon>
        <taxon>Lachnospiraceae</taxon>
        <taxon>Butyrivibrio</taxon>
    </lineage>
</organism>
<evidence type="ECO:0000313" key="3">
    <source>
        <dbReference type="Proteomes" id="UP000182584"/>
    </source>
</evidence>
<feature type="domain" description="Glycosyl transferase family 1" evidence="1">
    <location>
        <begin position="186"/>
        <end position="326"/>
    </location>
</feature>
<evidence type="ECO:0000259" key="1">
    <source>
        <dbReference type="Pfam" id="PF00534"/>
    </source>
</evidence>
<dbReference type="PANTHER" id="PTHR46401:SF8">
    <property type="entry name" value="BLL6006 PROTEIN"/>
    <property type="match status" value="1"/>
</dbReference>
<dbReference type="AlphaFoldDB" id="A0A1H9UMH1"/>
<dbReference type="Proteomes" id="UP000182584">
    <property type="component" value="Unassembled WGS sequence"/>
</dbReference>
<accession>A0A1H9UMH1</accession>
<reference evidence="2 3" key="1">
    <citation type="submission" date="2016-10" db="EMBL/GenBank/DDBJ databases">
        <authorList>
            <person name="de Groot N.N."/>
        </authorList>
    </citation>
    <scope>NUCLEOTIDE SEQUENCE [LARGE SCALE GENOMIC DNA]</scope>
    <source>
        <strain evidence="2 3">AR40</strain>
    </source>
</reference>
<dbReference type="EMBL" id="FOGJ01000019">
    <property type="protein sequence ID" value="SES10508.1"/>
    <property type="molecule type" value="Genomic_DNA"/>
</dbReference>
<name>A0A1H9UMH1_BUTFI</name>
<proteinExistence type="predicted"/>
<gene>
    <name evidence="2" type="ORF">SAMN04487884_1197</name>
</gene>
<dbReference type="GO" id="GO:0016757">
    <property type="term" value="F:glycosyltransferase activity"/>
    <property type="evidence" value="ECO:0007669"/>
    <property type="project" value="InterPro"/>
</dbReference>
<dbReference type="InterPro" id="IPR001296">
    <property type="entry name" value="Glyco_trans_1"/>
</dbReference>
<dbReference type="Pfam" id="PF00534">
    <property type="entry name" value="Glycos_transf_1"/>
    <property type="match status" value="1"/>
</dbReference>
<keyword evidence="2" id="KW-0808">Transferase</keyword>
<evidence type="ECO:0000313" key="2">
    <source>
        <dbReference type="EMBL" id="SES10508.1"/>
    </source>
</evidence>
<dbReference type="PANTHER" id="PTHR46401">
    <property type="entry name" value="GLYCOSYLTRANSFERASE WBBK-RELATED"/>
    <property type="match status" value="1"/>
</dbReference>
<dbReference type="SUPFAM" id="SSF53756">
    <property type="entry name" value="UDP-Glycosyltransferase/glycogen phosphorylase"/>
    <property type="match status" value="1"/>
</dbReference>